<dbReference type="InterPro" id="IPR000182">
    <property type="entry name" value="GNAT_dom"/>
</dbReference>
<dbReference type="RefSeq" id="WP_367770680.1">
    <property type="nucleotide sequence ID" value="NZ_CP165626.1"/>
</dbReference>
<evidence type="ECO:0000313" key="2">
    <source>
        <dbReference type="EMBL" id="XDU97215.1"/>
    </source>
</evidence>
<dbReference type="InterPro" id="IPR016181">
    <property type="entry name" value="Acyl_CoA_acyltransferase"/>
</dbReference>
<protein>
    <submittedName>
        <fullName evidence="2">GNAT family N-acetyltransferase</fullName>
    </submittedName>
</protein>
<accession>A0AB39W870</accession>
<dbReference type="Gene3D" id="3.40.630.30">
    <property type="match status" value="1"/>
</dbReference>
<name>A0AB39W870_9FLAO</name>
<dbReference type="SUPFAM" id="SSF55729">
    <property type="entry name" value="Acyl-CoA N-acyltransferases (Nat)"/>
    <property type="match status" value="1"/>
</dbReference>
<gene>
    <name evidence="2" type="ORF">AB3G39_08475</name>
</gene>
<dbReference type="PROSITE" id="PS51186">
    <property type="entry name" value="GNAT"/>
    <property type="match status" value="1"/>
</dbReference>
<dbReference type="AlphaFoldDB" id="A0AB39W870"/>
<dbReference type="EMBL" id="CP165626">
    <property type="protein sequence ID" value="XDU97215.1"/>
    <property type="molecule type" value="Genomic_DNA"/>
</dbReference>
<dbReference type="CDD" id="cd04301">
    <property type="entry name" value="NAT_SF"/>
    <property type="match status" value="1"/>
</dbReference>
<dbReference type="PANTHER" id="PTHR43617">
    <property type="entry name" value="L-AMINO ACID N-ACETYLTRANSFERASE"/>
    <property type="match status" value="1"/>
</dbReference>
<dbReference type="InterPro" id="IPR050276">
    <property type="entry name" value="MshD_Acetyltransferase"/>
</dbReference>
<proteinExistence type="predicted"/>
<dbReference type="Pfam" id="PF13673">
    <property type="entry name" value="Acetyltransf_10"/>
    <property type="match status" value="1"/>
</dbReference>
<feature type="domain" description="N-acetyltransferase" evidence="1">
    <location>
        <begin position="2"/>
        <end position="165"/>
    </location>
</feature>
<evidence type="ECO:0000259" key="1">
    <source>
        <dbReference type="PROSITE" id="PS51186"/>
    </source>
</evidence>
<dbReference type="GO" id="GO:0016747">
    <property type="term" value="F:acyltransferase activity, transferring groups other than amino-acyl groups"/>
    <property type="evidence" value="ECO:0007669"/>
    <property type="project" value="InterPro"/>
</dbReference>
<reference evidence="2" key="1">
    <citation type="submission" date="2024-07" db="EMBL/GenBank/DDBJ databases">
        <authorList>
            <person name="Biller S.J."/>
        </authorList>
    </citation>
    <scope>NUCLEOTIDE SEQUENCE</scope>
    <source>
        <strain evidence="2">WC2416</strain>
    </source>
</reference>
<organism evidence="2">
    <name type="scientific">Flavobacterium sp. WC2416</name>
    <dbReference type="NCBI Taxonomy" id="3234141"/>
    <lineage>
        <taxon>Bacteria</taxon>
        <taxon>Pseudomonadati</taxon>
        <taxon>Bacteroidota</taxon>
        <taxon>Flavobacteriia</taxon>
        <taxon>Flavobacteriales</taxon>
        <taxon>Flavobacteriaceae</taxon>
        <taxon>Flavobacterium</taxon>
    </lineage>
</organism>
<sequence>MITISNATSKDLKLIKDIAYATWPDVYGKILSKEQLDFMLSAFYSEETLSDNMINKMHHFILVYDDVTCLGFASYEHNYLGKKETRLHKIYLLPEAQGKGAGRALIDVVASYATENDSNCISLNVNRFNNACTFYQKMGFTIVGEEDIEIGHGYLMEDYKMEKQL</sequence>